<name>A0A8I5QZ64_PAPAN</name>
<reference evidence="1" key="2">
    <citation type="submission" date="2025-08" db="UniProtKB">
        <authorList>
            <consortium name="Ensembl"/>
        </authorList>
    </citation>
    <scope>IDENTIFICATION</scope>
</reference>
<dbReference type="OMA" id="QSAWITA"/>
<dbReference type="PRINTS" id="PR02045">
    <property type="entry name" value="F138DOMAIN"/>
</dbReference>
<dbReference type="GeneTree" id="ENSGT00940000161627"/>
<evidence type="ECO:0000313" key="2">
    <source>
        <dbReference type="Proteomes" id="UP000028761"/>
    </source>
</evidence>
<accession>A0A8I5QZ64</accession>
<reference evidence="1 2" key="1">
    <citation type="submission" date="2012-03" db="EMBL/GenBank/DDBJ databases">
        <title>Whole Genome Assembly of Papio anubis.</title>
        <authorList>
            <person name="Liu Y.L."/>
            <person name="Abraham K.A."/>
            <person name="Akbar H.A."/>
            <person name="Ali S.A."/>
            <person name="Anosike U.A."/>
            <person name="Aqrawi P.A."/>
            <person name="Arias F.A."/>
            <person name="Attaway T.A."/>
            <person name="Awwad R.A."/>
            <person name="Babu C.B."/>
            <person name="Bandaranaike D.B."/>
            <person name="Battles P.B."/>
            <person name="Bell A.B."/>
            <person name="Beltran B.B."/>
            <person name="Berhane-Mersha D.B."/>
            <person name="Bess C.B."/>
            <person name="Bickham C.B."/>
            <person name="Bolden T.B."/>
            <person name="Carter K.C."/>
            <person name="Chau D.C."/>
            <person name="Chavez A.C."/>
            <person name="Clerc-Blankenburg K.C."/>
            <person name="Coyle M.C."/>
            <person name="Dao M.D."/>
            <person name="Davila M.L.D."/>
            <person name="Davy-Carroll L.D."/>
            <person name="Denson S.D."/>
            <person name="Dinh H.D."/>
            <person name="Fernandez S.F."/>
            <person name="Fernando P.F."/>
            <person name="Forbes L.F."/>
            <person name="Francis C.F."/>
            <person name="Francisco L.F."/>
            <person name="Fu Q.F."/>
            <person name="Garcia-Iii R.G."/>
            <person name="Garrett T.G."/>
            <person name="Gross S.G."/>
            <person name="Gubbala S.G."/>
            <person name="Hirani K.H."/>
            <person name="Hogues M.H."/>
            <person name="Hollins B.H."/>
            <person name="Jackson L.J."/>
            <person name="Javaid M.J."/>
            <person name="Jhangiani S.J."/>
            <person name="Johnson A.J."/>
            <person name="Johnson B.J."/>
            <person name="Jones J.J."/>
            <person name="Joshi V.J."/>
            <person name="Kalu J.K."/>
            <person name="Khan N.K."/>
            <person name="Korchina V.K."/>
            <person name="Kovar C.K."/>
            <person name="Lago L.L."/>
            <person name="Lara F.L."/>
            <person name="Le T.-K.L."/>
            <person name="Lee S.L."/>
            <person name="Legall-Iii F.L."/>
            <person name="Lemon S.L."/>
            <person name="Liu J.L."/>
            <person name="Liu Y.-S.L."/>
            <person name="Liyanage D.L."/>
            <person name="Lopez J.L."/>
            <person name="Lorensuhewa L.L."/>
            <person name="Mata R.M."/>
            <person name="Mathew T.M."/>
            <person name="Mercado C.M."/>
            <person name="Mercado I.M."/>
            <person name="Morales K.M."/>
            <person name="Morgan M.M."/>
            <person name="Munidasa M.M."/>
            <person name="Ngo D.N."/>
            <person name="Nguyen L.N."/>
            <person name="Nguyen T.N."/>
            <person name="Nguyen N.N."/>
            <person name="Obregon M.O."/>
            <person name="Okwuonu G.O."/>
            <person name="Ongeri F.O."/>
            <person name="Onwere C.O."/>
            <person name="Osifeso I.O."/>
            <person name="Parra A.P."/>
            <person name="Patil S.P."/>
            <person name="Perez A.P."/>
            <person name="Perez Y.P."/>
            <person name="Pham C.P."/>
            <person name="Pu L.-L.P."/>
            <person name="Puazo M.P."/>
            <person name="Quiroz J.Q."/>
            <person name="Rouhana J.R."/>
            <person name="Ruiz M.R."/>
            <person name="Ruiz S.-J.R."/>
            <person name="Saada N.S."/>
            <person name="Santibanez J.S."/>
            <person name="Scheel M.S."/>
            <person name="Schneider B.S."/>
            <person name="Simmons D.S."/>
            <person name="Sisson I.S."/>
            <person name="Tang L.-Y.T."/>
            <person name="Thornton R.T."/>
            <person name="Tisius J.T."/>
            <person name="Toledanes G.T."/>
            <person name="Trejos Z.T."/>
            <person name="Usmani K.U."/>
            <person name="Varghese R.V."/>
            <person name="Vattathil S.V."/>
            <person name="Vee V.V."/>
            <person name="Walker D.W."/>
            <person name="Weissenberger G.W."/>
            <person name="White C.W."/>
            <person name="Williams A.W."/>
            <person name="Woodworth J.W."/>
            <person name="Wright R.W."/>
            <person name="Zhu Y.Z."/>
            <person name="Han Y.H."/>
            <person name="Newsham I.N."/>
            <person name="Nazareth L.N."/>
            <person name="Worley K.W."/>
            <person name="Muzny D.M."/>
            <person name="Rogers J.R."/>
            <person name="Gibbs R.G."/>
        </authorList>
    </citation>
    <scope>NUCLEOTIDE SEQUENCE [LARGE SCALE GENOMIC DNA]</scope>
</reference>
<dbReference type="Proteomes" id="UP000028761">
    <property type="component" value="Chromosome 10"/>
</dbReference>
<dbReference type="PANTHER" id="PTHR12138:SF162">
    <property type="entry name" value="CHROMOSOME UNDETERMINED SCAFFOLD_275, WHOLE GENOME SHOTGUN SEQUENCE"/>
    <property type="match status" value="1"/>
</dbReference>
<keyword evidence="2" id="KW-1185">Reference proteome</keyword>
<protein>
    <submittedName>
        <fullName evidence="1">Uncharacterized protein</fullName>
    </submittedName>
</protein>
<dbReference type="Ensembl" id="ENSPANT00000063548.1">
    <property type="protein sequence ID" value="ENSPANP00000048141.1"/>
    <property type="gene ID" value="ENSPANG00000041875.1"/>
</dbReference>
<organism evidence="1 2">
    <name type="scientific">Papio anubis</name>
    <name type="common">Olive baboon</name>
    <dbReference type="NCBI Taxonomy" id="9555"/>
    <lineage>
        <taxon>Eukaryota</taxon>
        <taxon>Metazoa</taxon>
        <taxon>Chordata</taxon>
        <taxon>Craniata</taxon>
        <taxon>Vertebrata</taxon>
        <taxon>Euteleostomi</taxon>
        <taxon>Mammalia</taxon>
        <taxon>Eutheria</taxon>
        <taxon>Euarchontoglires</taxon>
        <taxon>Primates</taxon>
        <taxon>Haplorrhini</taxon>
        <taxon>Catarrhini</taxon>
        <taxon>Cercopithecidae</taxon>
        <taxon>Cercopithecinae</taxon>
        <taxon>Papio</taxon>
    </lineage>
</organism>
<evidence type="ECO:0000313" key="1">
    <source>
        <dbReference type="Ensembl" id="ENSPANP00000048141.1"/>
    </source>
</evidence>
<reference evidence="1" key="3">
    <citation type="submission" date="2025-09" db="UniProtKB">
        <authorList>
            <consortium name="Ensembl"/>
        </authorList>
    </citation>
    <scope>IDENTIFICATION</scope>
</reference>
<dbReference type="AlphaFoldDB" id="A0A8I5QZ64"/>
<dbReference type="PANTHER" id="PTHR12138">
    <property type="entry name" value="PRIMATE-EXPANDED PROTEIN FAMILY"/>
    <property type="match status" value="1"/>
</dbReference>
<proteinExistence type="predicted"/>
<sequence>MISAHCNLCLPGSSDSLASAFCIAGITGVRQHAQLIFVLLVQTAFHHVDQAGLKPLASSDPPTSASQSAGIIGVSLHARLMWICAQRVFLFFLEIESCSVAQAGVQWCNLGSVHPLPPGFKRFSCLGLPSSWDYRRAPLCPANFCNLSRDGVSPSWPGWYKLTSGDLPTSASQSTGITGVSHCAWPVLQYF</sequence>